<reference evidence="3" key="1">
    <citation type="submission" date="2022-11" db="UniProtKB">
        <authorList>
            <consortium name="WormBaseParasite"/>
        </authorList>
    </citation>
    <scope>IDENTIFICATION</scope>
</reference>
<name>A0A915JD91_ROMCU</name>
<organism evidence="2 3">
    <name type="scientific">Romanomermis culicivorax</name>
    <name type="common">Nematode worm</name>
    <dbReference type="NCBI Taxonomy" id="13658"/>
    <lineage>
        <taxon>Eukaryota</taxon>
        <taxon>Metazoa</taxon>
        <taxon>Ecdysozoa</taxon>
        <taxon>Nematoda</taxon>
        <taxon>Enoplea</taxon>
        <taxon>Dorylaimia</taxon>
        <taxon>Mermithida</taxon>
        <taxon>Mermithoidea</taxon>
        <taxon>Mermithidae</taxon>
        <taxon>Romanomermis</taxon>
    </lineage>
</organism>
<evidence type="ECO:0000256" key="1">
    <source>
        <dbReference type="SAM" id="SignalP"/>
    </source>
</evidence>
<feature type="chain" id="PRO_5037709347" evidence="1">
    <location>
        <begin position="17"/>
        <end position="202"/>
    </location>
</feature>
<feature type="signal peptide" evidence="1">
    <location>
        <begin position="1"/>
        <end position="16"/>
    </location>
</feature>
<evidence type="ECO:0000313" key="2">
    <source>
        <dbReference type="Proteomes" id="UP000887565"/>
    </source>
</evidence>
<dbReference type="AlphaFoldDB" id="A0A915JD91"/>
<dbReference type="Proteomes" id="UP000887565">
    <property type="component" value="Unplaced"/>
</dbReference>
<dbReference type="WBParaSite" id="nRc.2.0.1.t24444-RA">
    <property type="protein sequence ID" value="nRc.2.0.1.t24444-RA"/>
    <property type="gene ID" value="nRc.2.0.1.g24444"/>
</dbReference>
<evidence type="ECO:0000313" key="3">
    <source>
        <dbReference type="WBParaSite" id="nRc.2.0.1.t24444-RA"/>
    </source>
</evidence>
<keyword evidence="1" id="KW-0732">Signal</keyword>
<accession>A0A915JD91</accession>
<sequence length="202" mass="21345">MICVIVFLFIINGMNCQHRITASMYPSGSSSLPTFSSALNSTTAFHSLSYPNSSSTGSTSSRMVITLMSPYPISENSSTSPYTTLSSSTAYYNSSAGNLSTPTMSKLTSLKVSRTRRIWTTTTETPTTSKKPAQCCKLVESIEADLVDETLLIGGMVGDGNAGELVTEGVEMGAEATNELGNGGLEIGGGMLMAEPAIWFNM</sequence>
<proteinExistence type="predicted"/>
<protein>
    <submittedName>
        <fullName evidence="3">Uncharacterized protein</fullName>
    </submittedName>
</protein>
<keyword evidence="2" id="KW-1185">Reference proteome</keyword>